<reference evidence="1" key="2">
    <citation type="journal article" date="2022" name="Microbiol. Resour. Announc.">
        <title>Metagenome Sequencing to Explore Phylogenomics of Terrestrial Cyanobacteria.</title>
        <authorList>
            <person name="Ward R.D."/>
            <person name="Stajich J.E."/>
            <person name="Johansen J.R."/>
            <person name="Huntemann M."/>
            <person name="Clum A."/>
            <person name="Foster B."/>
            <person name="Foster B."/>
            <person name="Roux S."/>
            <person name="Palaniappan K."/>
            <person name="Varghese N."/>
            <person name="Mukherjee S."/>
            <person name="Reddy T.B.K."/>
            <person name="Daum C."/>
            <person name="Copeland A."/>
            <person name="Chen I.A."/>
            <person name="Ivanova N.N."/>
            <person name="Kyrpides N.C."/>
            <person name="Shapiro N."/>
            <person name="Eloe-Fadrosh E.A."/>
            <person name="Pietrasiak N."/>
        </authorList>
    </citation>
    <scope>NUCLEOTIDE SEQUENCE</scope>
    <source>
        <strain evidence="1">CPER-KK1</strain>
    </source>
</reference>
<comment type="caution">
    <text evidence="1">The sequence shown here is derived from an EMBL/GenBank/DDBJ whole genome shotgun (WGS) entry which is preliminary data.</text>
</comment>
<accession>A0A951PFM3</accession>
<dbReference type="AlphaFoldDB" id="A0A951PFM3"/>
<name>A0A951PFM3_9CYAN</name>
<evidence type="ECO:0000313" key="1">
    <source>
        <dbReference type="EMBL" id="MBW4542870.1"/>
    </source>
</evidence>
<reference evidence="1" key="1">
    <citation type="submission" date="2021-05" db="EMBL/GenBank/DDBJ databases">
        <authorList>
            <person name="Pietrasiak N."/>
            <person name="Ward R."/>
            <person name="Stajich J.E."/>
            <person name="Kurbessoian T."/>
        </authorList>
    </citation>
    <scope>NUCLEOTIDE SEQUENCE</scope>
    <source>
        <strain evidence="1">CPER-KK1</strain>
    </source>
</reference>
<protein>
    <submittedName>
        <fullName evidence="1">Uncharacterized protein</fullName>
    </submittedName>
</protein>
<sequence>MTENTPFFLDIPQFSFFKDLEAELGVTPAFFNGLLEEDDWSFVIKLHSLIEAAATHLLVEVLDKPEAQDVISFLELSNSRTGKIAFLNSMGLLDSNSKRFIKTLSEVRNKLIHDVSNVNLSLKQFVANLPDADEKGLNKKGFNKAFKWGHTDESKVQPQKGEDQYDVHELIKLFAIICMKSSQYKIAIWLGSIIILRQFYTQVSHKRFKSELRQVDDRLIELFTNLGERLNGEKFDESSW</sequence>
<evidence type="ECO:0000313" key="2">
    <source>
        <dbReference type="Proteomes" id="UP000753908"/>
    </source>
</evidence>
<organism evidence="1 2">
    <name type="scientific">Symplocastrum torsivum CPER-KK1</name>
    <dbReference type="NCBI Taxonomy" id="450513"/>
    <lineage>
        <taxon>Bacteria</taxon>
        <taxon>Bacillati</taxon>
        <taxon>Cyanobacteriota</taxon>
        <taxon>Cyanophyceae</taxon>
        <taxon>Oscillatoriophycideae</taxon>
        <taxon>Oscillatoriales</taxon>
        <taxon>Microcoleaceae</taxon>
        <taxon>Symplocastrum</taxon>
    </lineage>
</organism>
<dbReference type="Proteomes" id="UP000753908">
    <property type="component" value="Unassembled WGS sequence"/>
</dbReference>
<proteinExistence type="predicted"/>
<dbReference type="EMBL" id="JAHHIF010000001">
    <property type="protein sequence ID" value="MBW4542870.1"/>
    <property type="molecule type" value="Genomic_DNA"/>
</dbReference>
<gene>
    <name evidence="1" type="ORF">KME25_00245</name>
</gene>